<reference evidence="1 2" key="1">
    <citation type="submission" date="2013-11" db="EMBL/GenBank/DDBJ databases">
        <title>Whole genome shotgun sequence of Vibrio halioticoli NBRC 102217.</title>
        <authorList>
            <person name="Isaki S."/>
            <person name="Kimura A."/>
            <person name="Ohji S."/>
            <person name="Hosoyama A."/>
            <person name="Fujita N."/>
            <person name="Hashimoto M."/>
            <person name="Hosoyama Y."/>
            <person name="Yamazoe A."/>
        </authorList>
    </citation>
    <scope>NUCLEOTIDE SEQUENCE [LARGE SCALE GENOMIC DNA]</scope>
    <source>
        <strain evidence="1 2">NBRC 102217</strain>
    </source>
</reference>
<name>V5F276_9VIBR</name>
<dbReference type="OrthoDB" id="4119964at2"/>
<dbReference type="eggNOG" id="ENOG5032YVF">
    <property type="taxonomic scope" value="Bacteria"/>
</dbReference>
<proteinExistence type="predicted"/>
<comment type="caution">
    <text evidence="1">The sequence shown here is derived from an EMBL/GenBank/DDBJ whole genome shotgun (WGS) entry which is preliminary data.</text>
</comment>
<dbReference type="Proteomes" id="UP000017800">
    <property type="component" value="Unassembled WGS sequence"/>
</dbReference>
<sequence length="297" mass="34304">MGLYKYVSIDTLFKILEGNIRLTQPSAFNDPFELLPEINIPEGLGKQDLDMRFDLMSPARVPPVGELPYDFQSPTCNDYTARTIRNDLDKSIGILCLTKNPSSILMWSHYAEEYAGVMIEFDRDHEFFQGLFEVDYRKNRPIKDYSFFTNSEEPIRLSELCIKPKDWEYEEEVRIARSLADCTLVNDSPKYPIYVQELPIQCIKSITFGERTSVENQISIFNKVKNTNIALSLSAISNWGFNFRPELIKYDIPVSEQSPVISPRSAHIFKDLPGDFGEIARWQIKNNRFSEVVNKTV</sequence>
<dbReference type="Pfam" id="PF11185">
    <property type="entry name" value="DUF2971"/>
    <property type="match status" value="1"/>
</dbReference>
<dbReference type="InterPro" id="IPR021352">
    <property type="entry name" value="DUF2971"/>
</dbReference>
<organism evidence="1 2">
    <name type="scientific">Vibrio halioticoli NBRC 102217</name>
    <dbReference type="NCBI Taxonomy" id="1219072"/>
    <lineage>
        <taxon>Bacteria</taxon>
        <taxon>Pseudomonadati</taxon>
        <taxon>Pseudomonadota</taxon>
        <taxon>Gammaproteobacteria</taxon>
        <taxon>Vibrionales</taxon>
        <taxon>Vibrionaceae</taxon>
        <taxon>Vibrio</taxon>
    </lineage>
</organism>
<evidence type="ECO:0000313" key="2">
    <source>
        <dbReference type="Proteomes" id="UP000017800"/>
    </source>
</evidence>
<dbReference type="RefSeq" id="WP_023403598.1">
    <property type="nucleotide sequence ID" value="NZ_BAUJ01000018.1"/>
</dbReference>
<protein>
    <recommendedName>
        <fullName evidence="3">DUF2971 domain-containing protein</fullName>
    </recommendedName>
</protein>
<evidence type="ECO:0000313" key="1">
    <source>
        <dbReference type="EMBL" id="GAD89229.1"/>
    </source>
</evidence>
<dbReference type="AlphaFoldDB" id="V5F276"/>
<gene>
    <name evidence="1" type="ORF">VHA01S_018_00180</name>
</gene>
<evidence type="ECO:0008006" key="3">
    <source>
        <dbReference type="Google" id="ProtNLM"/>
    </source>
</evidence>
<dbReference type="EMBL" id="BAUJ01000018">
    <property type="protein sequence ID" value="GAD89229.1"/>
    <property type="molecule type" value="Genomic_DNA"/>
</dbReference>
<keyword evidence="2" id="KW-1185">Reference proteome</keyword>
<accession>V5F276</accession>